<dbReference type="Pfam" id="PF05904">
    <property type="entry name" value="DUF863"/>
    <property type="match status" value="1"/>
</dbReference>
<feature type="region of interest" description="Disordered" evidence="1">
    <location>
        <begin position="666"/>
        <end position="685"/>
    </location>
</feature>
<dbReference type="PANTHER" id="PTHR33167">
    <property type="entry name" value="TRANSCRIPTION FACTOR, PUTATIVE (DUF863)-RELATED"/>
    <property type="match status" value="1"/>
</dbReference>
<name>A0A8S0VGW6_OLEEU</name>
<evidence type="ECO:0000313" key="3">
    <source>
        <dbReference type="Proteomes" id="UP000594638"/>
    </source>
</evidence>
<protein>
    <submittedName>
        <fullName evidence="2">Uncharacterized protein</fullName>
    </submittedName>
</protein>
<dbReference type="AlphaFoldDB" id="A0A8S0VGW6"/>
<feature type="compositionally biased region" description="Basic residues" evidence="1">
    <location>
        <begin position="908"/>
        <end position="919"/>
    </location>
</feature>
<feature type="region of interest" description="Disordered" evidence="1">
    <location>
        <begin position="897"/>
        <end position="922"/>
    </location>
</feature>
<keyword evidence="3" id="KW-1185">Reference proteome</keyword>
<feature type="region of interest" description="Disordered" evidence="1">
    <location>
        <begin position="1011"/>
        <end position="1036"/>
    </location>
</feature>
<dbReference type="PANTHER" id="PTHR33167:SF4">
    <property type="entry name" value="TRANSCRIPTION FACTOR, PUTATIVE (DUF863)-RELATED"/>
    <property type="match status" value="1"/>
</dbReference>
<proteinExistence type="predicted"/>
<evidence type="ECO:0000313" key="2">
    <source>
        <dbReference type="EMBL" id="CAA3028892.1"/>
    </source>
</evidence>
<dbReference type="Gramene" id="OE9A022139T2">
    <property type="protein sequence ID" value="OE9A022139C2"/>
    <property type="gene ID" value="OE9A022139"/>
</dbReference>
<feature type="region of interest" description="Disordered" evidence="1">
    <location>
        <begin position="954"/>
        <end position="976"/>
    </location>
</feature>
<dbReference type="OrthoDB" id="630817at2759"/>
<sequence>MGMKLHCKSYLPGYYSMRDLNEDCNSSSWPLFYGDKTSTNGQCYNLFVPTTVTDRYLGYDKDALKQKILEHEAIFKNQVYELHRLYRTQRKMMEEIKKNELHKHRAMMEPSSSSSSLHGTQMPSEDARKRKIFGFPLLHSGYGRTSVSGVEIINSPPSCTYGNNKHTGHFPIHHGCSPKDSEALDSRPSKMRKKLFDLQLPGDQYVDTEDREERIQDGKVSDILSYTPNGVQNVVPDSSRKFFLGGDDSASSSCLRKSTGLADLNEPILVEEVMAPSSVDFPGHTSNIGETKGVGLSPKHSAGFVHVLGETIYSNHRSLINSSIKSEFKERGWLTHVYESGSSKSNPASAPKGLQNEKLPIPSQQSNVMLNQACHPPGTCPTGHSREDLWRDRSLDHSNNNHSEPVVASQIPGPYPFLGFTDSWSHSLSSLAKPTSFFTQKIIPFSASINSASTSQGTFGDKSKVNACSKLNPSLGNDVTSRNGFHHGPVSGPEERVQLPSDAIDYFNCSKGDNVAFYHSANQGYKKFLKGSTHMNGKPVIDIDLNEVVLKSSSNATNCLQDLNKMEEKSKSAYVSTWPWLKSKLSYKNEAADASSELSGSLANLQASSIPLYCKSETVRDLNQKFPPTSMSASSDCEMVNIHGTRNIKKIMGFPISEIRSVHKSEPSSHFSTSSICPPEGKNSTNERKNGIININLACESDEQIAAEQIVEKEIHTKGSCMRNLFDLNSCISDVEDPPASSVPSNSAITKTSVEIDLEAPFILECDDDNAPSREDIQVEPSLLSSEYKAEQIEDEVVRNAAQAIIAISSLSQQILAEDNIFHPPEASLAEPLLWFVDVISSCADELKSKESEIRDGAPIRDLLEEIDDFEAMTLRLTQTKEEDYLPKPFVPEVQKVEETVPDSLPNRSRRGPARRGRQRRDFQRDILPGLASLSRHEMTEDLQTFGGLMRATGHPWNSGLTRRNSTRNGGARGRRRTVVKTTPTIPSPVCNSLVQQINKIETSLEDRSLTGWGKTTRRPRRQRCPAGNPPTVAIT</sequence>
<organism evidence="2 3">
    <name type="scientific">Olea europaea subsp. europaea</name>
    <dbReference type="NCBI Taxonomy" id="158383"/>
    <lineage>
        <taxon>Eukaryota</taxon>
        <taxon>Viridiplantae</taxon>
        <taxon>Streptophyta</taxon>
        <taxon>Embryophyta</taxon>
        <taxon>Tracheophyta</taxon>
        <taxon>Spermatophyta</taxon>
        <taxon>Magnoliopsida</taxon>
        <taxon>eudicotyledons</taxon>
        <taxon>Gunneridae</taxon>
        <taxon>Pentapetalae</taxon>
        <taxon>asterids</taxon>
        <taxon>lamiids</taxon>
        <taxon>Lamiales</taxon>
        <taxon>Oleaceae</taxon>
        <taxon>Oleeae</taxon>
        <taxon>Olea</taxon>
    </lineage>
</organism>
<dbReference type="Proteomes" id="UP000594638">
    <property type="component" value="Unassembled WGS sequence"/>
</dbReference>
<accession>A0A8S0VGW6</accession>
<dbReference type="EMBL" id="CACTIH010009274">
    <property type="protein sequence ID" value="CAA3028892.1"/>
    <property type="molecule type" value="Genomic_DNA"/>
</dbReference>
<evidence type="ECO:0000256" key="1">
    <source>
        <dbReference type="SAM" id="MobiDB-lite"/>
    </source>
</evidence>
<dbReference type="InterPro" id="IPR008581">
    <property type="entry name" value="DUF863_pln"/>
</dbReference>
<dbReference type="Gramene" id="OE9A022139T3">
    <property type="protein sequence ID" value="OE9A022139C3"/>
    <property type="gene ID" value="OE9A022139"/>
</dbReference>
<comment type="caution">
    <text evidence="2">The sequence shown here is derived from an EMBL/GenBank/DDBJ whole genome shotgun (WGS) entry which is preliminary data.</text>
</comment>
<reference evidence="2 3" key="1">
    <citation type="submission" date="2019-12" db="EMBL/GenBank/DDBJ databases">
        <authorList>
            <person name="Alioto T."/>
            <person name="Alioto T."/>
            <person name="Gomez Garrido J."/>
        </authorList>
    </citation>
    <scope>NUCLEOTIDE SEQUENCE [LARGE SCALE GENOMIC DNA]</scope>
</reference>
<gene>
    <name evidence="2" type="ORF">OLEA9_A022139</name>
</gene>